<reference evidence="2" key="2">
    <citation type="submission" date="2022-06" db="UniProtKB">
        <authorList>
            <consortium name="EnsemblPlants"/>
        </authorList>
    </citation>
    <scope>IDENTIFICATION</scope>
</reference>
<feature type="compositionally biased region" description="Basic residues" evidence="1">
    <location>
        <begin position="409"/>
        <end position="419"/>
    </location>
</feature>
<accession>A0A8R7VDF0</accession>
<protein>
    <recommendedName>
        <fullName evidence="4">DUF4283 domain-containing protein</fullName>
    </recommendedName>
</protein>
<organism evidence="2 3">
    <name type="scientific">Triticum urartu</name>
    <name type="common">Red wild einkorn</name>
    <name type="synonym">Crithodium urartu</name>
    <dbReference type="NCBI Taxonomy" id="4572"/>
    <lineage>
        <taxon>Eukaryota</taxon>
        <taxon>Viridiplantae</taxon>
        <taxon>Streptophyta</taxon>
        <taxon>Embryophyta</taxon>
        <taxon>Tracheophyta</taxon>
        <taxon>Spermatophyta</taxon>
        <taxon>Magnoliopsida</taxon>
        <taxon>Liliopsida</taxon>
        <taxon>Poales</taxon>
        <taxon>Poaceae</taxon>
        <taxon>BOP clade</taxon>
        <taxon>Pooideae</taxon>
        <taxon>Triticodae</taxon>
        <taxon>Triticeae</taxon>
        <taxon>Triticinae</taxon>
        <taxon>Triticum</taxon>
    </lineage>
</organism>
<feature type="compositionally biased region" description="Basic and acidic residues" evidence="1">
    <location>
        <begin position="453"/>
        <end position="462"/>
    </location>
</feature>
<dbReference type="Proteomes" id="UP000015106">
    <property type="component" value="Unassembled WGS sequence"/>
</dbReference>
<sequence>MAKAWVRVRNIPIEKRCTEHIAYAGALVGITLEVDELTVHKPEYARILLGCRDVEKIPPSTEGMLGQQYYDFLYEVEKVVTMGAEKSQSYTAVDSSASPSFRKKARMESYPASSMGQGEMSASMAGNFSSQNYDKGMQRLPAVAESEEEEESEEGNNTELLIETMAREHAAEKMFYYVSQSGKISCENVSEELDVEEITESPSNEINIHKGAWGMITPVPPSPLFVCHDVNTYGNAFPPLSDYVVWPSLHIVPLEEGSMEGGENCSVYTFESPFGSPIHGNMSQDEDVPRRRKQKLEKVGDVAANRMRKRNLEGMNLPNSKNQFSSLSDSAIILRASLMGVQIPVDDFATVDILRELELSRNLLHDKNIDTNSQKNIVNDGLGNVPLSLTWDDDSRDIEEPFILVQSKNKKRKNQRRKTVVVLSPNKSTRHVTRSQQKNGVGRAAMEPGRPTRVRDKPERYK</sequence>
<dbReference type="PANTHER" id="PTHR33170">
    <property type="entry name" value="DUF4283 DOMAIN-CONTAINING PROTEIN-RELATED"/>
    <property type="match status" value="1"/>
</dbReference>
<evidence type="ECO:0000313" key="2">
    <source>
        <dbReference type="EnsemblPlants" id="TuG1812S0001895400.01.T01"/>
    </source>
</evidence>
<feature type="region of interest" description="Disordered" evidence="1">
    <location>
        <begin position="409"/>
        <end position="462"/>
    </location>
</feature>
<dbReference type="AlphaFoldDB" id="A0A8R7VDF0"/>
<dbReference type="EnsemblPlants" id="TuG1812S0001895400.01.T01">
    <property type="protein sequence ID" value="TuG1812S0001895400.01.T01"/>
    <property type="gene ID" value="TuG1812S0001895400.01"/>
</dbReference>
<proteinExistence type="predicted"/>
<evidence type="ECO:0000313" key="3">
    <source>
        <dbReference type="Proteomes" id="UP000015106"/>
    </source>
</evidence>
<name>A0A8R7VDF0_TRIUA</name>
<dbReference type="PANTHER" id="PTHR33170:SF22">
    <property type="entry name" value="OS10G0417100 PROTEIN"/>
    <property type="match status" value="1"/>
</dbReference>
<reference evidence="3" key="1">
    <citation type="journal article" date="2013" name="Nature">
        <title>Draft genome of the wheat A-genome progenitor Triticum urartu.</title>
        <authorList>
            <person name="Ling H.Q."/>
            <person name="Zhao S."/>
            <person name="Liu D."/>
            <person name="Wang J."/>
            <person name="Sun H."/>
            <person name="Zhang C."/>
            <person name="Fan H."/>
            <person name="Li D."/>
            <person name="Dong L."/>
            <person name="Tao Y."/>
            <person name="Gao C."/>
            <person name="Wu H."/>
            <person name="Li Y."/>
            <person name="Cui Y."/>
            <person name="Guo X."/>
            <person name="Zheng S."/>
            <person name="Wang B."/>
            <person name="Yu K."/>
            <person name="Liang Q."/>
            <person name="Yang W."/>
            <person name="Lou X."/>
            <person name="Chen J."/>
            <person name="Feng M."/>
            <person name="Jian J."/>
            <person name="Zhang X."/>
            <person name="Luo G."/>
            <person name="Jiang Y."/>
            <person name="Liu J."/>
            <person name="Wang Z."/>
            <person name="Sha Y."/>
            <person name="Zhang B."/>
            <person name="Wu H."/>
            <person name="Tang D."/>
            <person name="Shen Q."/>
            <person name="Xue P."/>
            <person name="Zou S."/>
            <person name="Wang X."/>
            <person name="Liu X."/>
            <person name="Wang F."/>
            <person name="Yang Y."/>
            <person name="An X."/>
            <person name="Dong Z."/>
            <person name="Zhang K."/>
            <person name="Zhang X."/>
            <person name="Luo M.C."/>
            <person name="Dvorak J."/>
            <person name="Tong Y."/>
            <person name="Wang J."/>
            <person name="Yang H."/>
            <person name="Li Z."/>
            <person name="Wang D."/>
            <person name="Zhang A."/>
            <person name="Wang J."/>
        </authorList>
    </citation>
    <scope>NUCLEOTIDE SEQUENCE</scope>
    <source>
        <strain evidence="3">cv. G1812</strain>
    </source>
</reference>
<dbReference type="Gramene" id="TuG1812S0001895400.01.T01">
    <property type="protein sequence ID" value="TuG1812S0001895400.01.T01"/>
    <property type="gene ID" value="TuG1812S0001895400.01"/>
</dbReference>
<evidence type="ECO:0008006" key="4">
    <source>
        <dbReference type="Google" id="ProtNLM"/>
    </source>
</evidence>
<evidence type="ECO:0000256" key="1">
    <source>
        <dbReference type="SAM" id="MobiDB-lite"/>
    </source>
</evidence>
<keyword evidence="3" id="KW-1185">Reference proteome</keyword>